<name>A0A5C3MUT2_9AGAR</name>
<feature type="non-terminal residue" evidence="2">
    <location>
        <position position="95"/>
    </location>
</feature>
<proteinExistence type="predicted"/>
<evidence type="ECO:0000313" key="3">
    <source>
        <dbReference type="Proteomes" id="UP000308652"/>
    </source>
</evidence>
<keyword evidence="1" id="KW-0472">Membrane</keyword>
<evidence type="ECO:0000313" key="2">
    <source>
        <dbReference type="EMBL" id="TFK45151.1"/>
    </source>
</evidence>
<gene>
    <name evidence="2" type="ORF">BDQ12DRAFT_674223</name>
</gene>
<organism evidence="2 3">
    <name type="scientific">Crucibulum laeve</name>
    <dbReference type="NCBI Taxonomy" id="68775"/>
    <lineage>
        <taxon>Eukaryota</taxon>
        <taxon>Fungi</taxon>
        <taxon>Dikarya</taxon>
        <taxon>Basidiomycota</taxon>
        <taxon>Agaricomycotina</taxon>
        <taxon>Agaricomycetes</taxon>
        <taxon>Agaricomycetidae</taxon>
        <taxon>Agaricales</taxon>
        <taxon>Agaricineae</taxon>
        <taxon>Nidulariaceae</taxon>
        <taxon>Crucibulum</taxon>
    </lineage>
</organism>
<accession>A0A5C3MUT2</accession>
<keyword evidence="1" id="KW-0812">Transmembrane</keyword>
<dbReference type="AlphaFoldDB" id="A0A5C3MUT2"/>
<evidence type="ECO:0000256" key="1">
    <source>
        <dbReference type="SAM" id="Phobius"/>
    </source>
</evidence>
<dbReference type="Proteomes" id="UP000308652">
    <property type="component" value="Unassembled WGS sequence"/>
</dbReference>
<feature type="transmembrane region" description="Helical" evidence="1">
    <location>
        <begin position="20"/>
        <end position="41"/>
    </location>
</feature>
<protein>
    <submittedName>
        <fullName evidence="2">Uncharacterized protein</fullName>
    </submittedName>
</protein>
<dbReference type="EMBL" id="ML213590">
    <property type="protein sequence ID" value="TFK45151.1"/>
    <property type="molecule type" value="Genomic_DNA"/>
</dbReference>
<sequence length="95" mass="10922">MLPISLDDLLVTSTLHVECYYYSCICFSLIVLFVLSLYHFLVLSHSLPHSTNFSSPFLSQRQHSWRIAKRPGVGYYAPRLHLPVLRGGHIHVLEL</sequence>
<reference evidence="2 3" key="1">
    <citation type="journal article" date="2019" name="Nat. Ecol. Evol.">
        <title>Megaphylogeny resolves global patterns of mushroom evolution.</title>
        <authorList>
            <person name="Varga T."/>
            <person name="Krizsan K."/>
            <person name="Foldi C."/>
            <person name="Dima B."/>
            <person name="Sanchez-Garcia M."/>
            <person name="Sanchez-Ramirez S."/>
            <person name="Szollosi G.J."/>
            <person name="Szarkandi J.G."/>
            <person name="Papp V."/>
            <person name="Albert L."/>
            <person name="Andreopoulos W."/>
            <person name="Angelini C."/>
            <person name="Antonin V."/>
            <person name="Barry K.W."/>
            <person name="Bougher N.L."/>
            <person name="Buchanan P."/>
            <person name="Buyck B."/>
            <person name="Bense V."/>
            <person name="Catcheside P."/>
            <person name="Chovatia M."/>
            <person name="Cooper J."/>
            <person name="Damon W."/>
            <person name="Desjardin D."/>
            <person name="Finy P."/>
            <person name="Geml J."/>
            <person name="Haridas S."/>
            <person name="Hughes K."/>
            <person name="Justo A."/>
            <person name="Karasinski D."/>
            <person name="Kautmanova I."/>
            <person name="Kiss B."/>
            <person name="Kocsube S."/>
            <person name="Kotiranta H."/>
            <person name="LaButti K.M."/>
            <person name="Lechner B.E."/>
            <person name="Liimatainen K."/>
            <person name="Lipzen A."/>
            <person name="Lukacs Z."/>
            <person name="Mihaltcheva S."/>
            <person name="Morgado L.N."/>
            <person name="Niskanen T."/>
            <person name="Noordeloos M.E."/>
            <person name="Ohm R.A."/>
            <person name="Ortiz-Santana B."/>
            <person name="Ovrebo C."/>
            <person name="Racz N."/>
            <person name="Riley R."/>
            <person name="Savchenko A."/>
            <person name="Shiryaev A."/>
            <person name="Soop K."/>
            <person name="Spirin V."/>
            <person name="Szebenyi C."/>
            <person name="Tomsovsky M."/>
            <person name="Tulloss R.E."/>
            <person name="Uehling J."/>
            <person name="Grigoriev I.V."/>
            <person name="Vagvolgyi C."/>
            <person name="Papp T."/>
            <person name="Martin F.M."/>
            <person name="Miettinen O."/>
            <person name="Hibbett D.S."/>
            <person name="Nagy L.G."/>
        </authorList>
    </citation>
    <scope>NUCLEOTIDE SEQUENCE [LARGE SCALE GENOMIC DNA]</scope>
    <source>
        <strain evidence="2 3">CBS 166.37</strain>
    </source>
</reference>
<keyword evidence="3" id="KW-1185">Reference proteome</keyword>
<keyword evidence="1" id="KW-1133">Transmembrane helix</keyword>